<dbReference type="PANTHER" id="PTHR35311:SF1">
    <property type="entry name" value="PROTEIN EMBRYO DEFECTIVE 1674"/>
    <property type="match status" value="1"/>
</dbReference>
<keyword evidence="4" id="KW-1185">Reference proteome</keyword>
<reference evidence="3" key="1">
    <citation type="submission" date="2020-12" db="EMBL/GenBank/DDBJ databases">
        <title>WGS assembly of Carya illinoinensis cv. Pawnee.</title>
        <authorList>
            <person name="Platts A."/>
            <person name="Shu S."/>
            <person name="Wright S."/>
            <person name="Barry K."/>
            <person name="Edger P."/>
            <person name="Pires J.C."/>
            <person name="Schmutz J."/>
        </authorList>
    </citation>
    <scope>NUCLEOTIDE SEQUENCE</scope>
    <source>
        <tissue evidence="3">Leaf</tissue>
    </source>
</reference>
<accession>A0A8T1RBF4</accession>
<comment type="caution">
    <text evidence="3">The sequence shown here is derived from an EMBL/GenBank/DDBJ whole genome shotgun (WGS) entry which is preliminary data.</text>
</comment>
<dbReference type="Proteomes" id="UP000811609">
    <property type="component" value="Chromosome 2"/>
</dbReference>
<sequence>MSKARRNSISATTLIPKVSPNSEQKNPNTITRTPTTILSSPLFKSVLLHDWWLVRAPHGKGLAVGGVASLERVGVRIFCSAAISHRHDATTLDTMDGIKITISGFINRSRTHQNGFPSEVCNRFLLGFPYNWEEYAVGCSSEDSTDRGVSTRVSTSDDSSLRFRRDGTFPFSLVDLPVTRIGDLLISTFGDREHRLITNSIYNNILGKSKGNSQSGVNDTPLCQKEIKVDHNSDNDNSGLNSRDMTGVENQKPICHSEISMNALTSTRGVSTRSMTRLKNSRLEQEDRLSPNPHTKCNYSDQATTSNAARNMIEVSVPRRATKVGRPTKLFGEDKCVSGISAASVRRSSRRLMIMKK</sequence>
<dbReference type="InterPro" id="IPR053090">
    <property type="entry name" value="Centromere_KNL-2_homolog"/>
</dbReference>
<dbReference type="PANTHER" id="PTHR35311">
    <property type="entry name" value="KINETOCHORE-ASSOCIATED PROTEIN KNL-2 HOMOLOG"/>
    <property type="match status" value="1"/>
</dbReference>
<dbReference type="Pfam" id="PF09133">
    <property type="entry name" value="SANTA"/>
    <property type="match status" value="1"/>
</dbReference>
<evidence type="ECO:0000259" key="2">
    <source>
        <dbReference type="Pfam" id="PF09133"/>
    </source>
</evidence>
<feature type="region of interest" description="Disordered" evidence="1">
    <location>
        <begin position="1"/>
        <end position="33"/>
    </location>
</feature>
<feature type="region of interest" description="Disordered" evidence="1">
    <location>
        <begin position="228"/>
        <end position="249"/>
    </location>
</feature>
<evidence type="ECO:0000256" key="1">
    <source>
        <dbReference type="SAM" id="MobiDB-lite"/>
    </source>
</evidence>
<evidence type="ECO:0000313" key="3">
    <source>
        <dbReference type="EMBL" id="KAG6663939.1"/>
    </source>
</evidence>
<dbReference type="InterPro" id="IPR015216">
    <property type="entry name" value="SANTA"/>
</dbReference>
<name>A0A8T1RBF4_CARIL</name>
<feature type="region of interest" description="Disordered" evidence="1">
    <location>
        <begin position="268"/>
        <end position="301"/>
    </location>
</feature>
<feature type="domain" description="SANTA" evidence="2">
    <location>
        <begin position="46"/>
        <end position="135"/>
    </location>
</feature>
<feature type="compositionally biased region" description="Polar residues" evidence="1">
    <location>
        <begin position="268"/>
        <end position="278"/>
    </location>
</feature>
<feature type="compositionally biased region" description="Polar residues" evidence="1">
    <location>
        <begin position="235"/>
        <end position="244"/>
    </location>
</feature>
<feature type="compositionally biased region" description="Polar residues" evidence="1">
    <location>
        <begin position="292"/>
        <end position="301"/>
    </location>
</feature>
<organism evidence="3 4">
    <name type="scientific">Carya illinoinensis</name>
    <name type="common">Pecan</name>
    <dbReference type="NCBI Taxonomy" id="32201"/>
    <lineage>
        <taxon>Eukaryota</taxon>
        <taxon>Viridiplantae</taxon>
        <taxon>Streptophyta</taxon>
        <taxon>Embryophyta</taxon>
        <taxon>Tracheophyta</taxon>
        <taxon>Spermatophyta</taxon>
        <taxon>Magnoliopsida</taxon>
        <taxon>eudicotyledons</taxon>
        <taxon>Gunneridae</taxon>
        <taxon>Pentapetalae</taxon>
        <taxon>rosids</taxon>
        <taxon>fabids</taxon>
        <taxon>Fagales</taxon>
        <taxon>Juglandaceae</taxon>
        <taxon>Carya</taxon>
    </lineage>
</organism>
<feature type="compositionally biased region" description="Polar residues" evidence="1">
    <location>
        <begin position="7"/>
        <end position="28"/>
    </location>
</feature>
<protein>
    <recommendedName>
        <fullName evidence="2">SANTA domain-containing protein</fullName>
    </recommendedName>
</protein>
<dbReference type="EMBL" id="CM031810">
    <property type="protein sequence ID" value="KAG6663939.1"/>
    <property type="molecule type" value="Genomic_DNA"/>
</dbReference>
<proteinExistence type="predicted"/>
<gene>
    <name evidence="3" type="ORF">CIPAW_02G056500</name>
</gene>
<dbReference type="AlphaFoldDB" id="A0A8T1RBF4"/>
<evidence type="ECO:0000313" key="4">
    <source>
        <dbReference type="Proteomes" id="UP000811609"/>
    </source>
</evidence>